<dbReference type="VEuPathDB" id="FungiDB:LCOR_09631.1"/>
<organism evidence="1 2">
    <name type="scientific">Lichtheimia corymbifera JMRC:FSU:9682</name>
    <dbReference type="NCBI Taxonomy" id="1263082"/>
    <lineage>
        <taxon>Eukaryota</taxon>
        <taxon>Fungi</taxon>
        <taxon>Fungi incertae sedis</taxon>
        <taxon>Mucoromycota</taxon>
        <taxon>Mucoromycotina</taxon>
        <taxon>Mucoromycetes</taxon>
        <taxon>Mucorales</taxon>
        <taxon>Lichtheimiaceae</taxon>
        <taxon>Lichtheimia</taxon>
    </lineage>
</organism>
<comment type="caution">
    <text evidence="1">The sequence shown here is derived from an EMBL/GenBank/DDBJ whole genome shotgun (WGS) entry which is preliminary data.</text>
</comment>
<gene>
    <name evidence="1" type="ORF">LCOR_09631.1</name>
</gene>
<evidence type="ECO:0000313" key="1">
    <source>
        <dbReference type="EMBL" id="CDH58782.1"/>
    </source>
</evidence>
<protein>
    <submittedName>
        <fullName evidence="1">Uncharacterized protein</fullName>
    </submittedName>
</protein>
<sequence>MCGYILPSTFWATRAVFINFDTIGNPALYSSFITLATFTMQKRTSLLVSGKWKDPTMKQLFGILQSTIRQSSTREQELLDIIKVLCDSGTESMIKILNTSECPQYDSLKAHNEA</sequence>
<dbReference type="AlphaFoldDB" id="A0A068SAC1"/>
<dbReference type="Proteomes" id="UP000027586">
    <property type="component" value="Unassembled WGS sequence"/>
</dbReference>
<reference evidence="1" key="1">
    <citation type="submission" date="2013-08" db="EMBL/GenBank/DDBJ databases">
        <title>Gene expansion shapes genome architecture in the human pathogen Lichtheimia corymbifera: an evolutionary genomics analysis in the ancient terrestrial Mucorales (Mucoromycotina).</title>
        <authorList>
            <person name="Schwartze V.U."/>
            <person name="Winter S."/>
            <person name="Shelest E."/>
            <person name="Marcet-Houben M."/>
            <person name="Horn F."/>
            <person name="Wehner S."/>
            <person name="Hoffmann K."/>
            <person name="Riege K."/>
            <person name="Sammeth M."/>
            <person name="Nowrousian M."/>
            <person name="Valiante V."/>
            <person name="Linde J."/>
            <person name="Jacobsen I.D."/>
            <person name="Marz M."/>
            <person name="Brakhage A.A."/>
            <person name="Gabaldon T."/>
            <person name="Bocker S."/>
            <person name="Voigt K."/>
        </authorList>
    </citation>
    <scope>NUCLEOTIDE SEQUENCE [LARGE SCALE GENOMIC DNA]</scope>
    <source>
        <strain evidence="1">FSU 9682</strain>
    </source>
</reference>
<keyword evidence="2" id="KW-1185">Reference proteome</keyword>
<accession>A0A068SAC1</accession>
<evidence type="ECO:0000313" key="2">
    <source>
        <dbReference type="Proteomes" id="UP000027586"/>
    </source>
</evidence>
<proteinExistence type="predicted"/>
<name>A0A068SAC1_9FUNG</name>
<dbReference type="OrthoDB" id="2283182at2759"/>
<dbReference type="EMBL" id="CBTN010000060">
    <property type="protein sequence ID" value="CDH58782.1"/>
    <property type="molecule type" value="Genomic_DNA"/>
</dbReference>